<dbReference type="PROSITE" id="PS51257">
    <property type="entry name" value="PROKAR_LIPOPROTEIN"/>
    <property type="match status" value="1"/>
</dbReference>
<evidence type="ECO:0000256" key="1">
    <source>
        <dbReference type="SAM" id="MobiDB-lite"/>
    </source>
</evidence>
<evidence type="ECO:0008006" key="4">
    <source>
        <dbReference type="Google" id="ProtNLM"/>
    </source>
</evidence>
<dbReference type="AlphaFoldDB" id="A0A217EEE9"/>
<dbReference type="EMBL" id="FZLN01000001">
    <property type="protein sequence ID" value="SNQ28899.1"/>
    <property type="molecule type" value="Genomic_DNA"/>
</dbReference>
<dbReference type="OrthoDB" id="6713528at2"/>
<name>A0A217EEE9_9GAMM</name>
<accession>A0A217EEE9</accession>
<evidence type="ECO:0000313" key="2">
    <source>
        <dbReference type="EMBL" id="SNQ28899.1"/>
    </source>
</evidence>
<organism evidence="2 3">
    <name type="scientific">Acinetobacter apis</name>
    <dbReference type="NCBI Taxonomy" id="1229165"/>
    <lineage>
        <taxon>Bacteria</taxon>
        <taxon>Pseudomonadati</taxon>
        <taxon>Pseudomonadota</taxon>
        <taxon>Gammaproteobacteria</taxon>
        <taxon>Moraxellales</taxon>
        <taxon>Moraxellaceae</taxon>
        <taxon>Acinetobacter</taxon>
    </lineage>
</organism>
<feature type="compositionally biased region" description="Low complexity" evidence="1">
    <location>
        <begin position="54"/>
        <end position="65"/>
    </location>
</feature>
<gene>
    <name evidence="2" type="ORF">SAMN05444584_0827</name>
</gene>
<sequence>MYKLIGVMGFMATITLLGGCGQSGALQLTNDPNLDTRPKYLLWHGQQEDKQNKTETTASEPSSTPNMRSSGQNN</sequence>
<reference evidence="3" key="1">
    <citation type="submission" date="2017-06" db="EMBL/GenBank/DDBJ databases">
        <authorList>
            <person name="Varghese N."/>
            <person name="Submissions S."/>
        </authorList>
    </citation>
    <scope>NUCLEOTIDE SEQUENCE [LARGE SCALE GENOMIC DNA]</scope>
    <source>
        <strain evidence="3">ANC 5114</strain>
    </source>
</reference>
<proteinExistence type="predicted"/>
<dbReference type="Proteomes" id="UP000243463">
    <property type="component" value="Unassembled WGS sequence"/>
</dbReference>
<evidence type="ECO:0000313" key="3">
    <source>
        <dbReference type="Proteomes" id="UP000243463"/>
    </source>
</evidence>
<protein>
    <recommendedName>
        <fullName evidence="4">Lipoprotein-attachment site-containing protein</fullName>
    </recommendedName>
</protein>
<keyword evidence="3" id="KW-1185">Reference proteome</keyword>
<feature type="region of interest" description="Disordered" evidence="1">
    <location>
        <begin position="44"/>
        <end position="74"/>
    </location>
</feature>